<keyword evidence="4" id="KW-1185">Reference proteome</keyword>
<dbReference type="Gene3D" id="1.20.1280.50">
    <property type="match status" value="1"/>
</dbReference>
<protein>
    <recommendedName>
        <fullName evidence="2">F-box domain-containing protein</fullName>
    </recommendedName>
</protein>
<reference evidence="3" key="1">
    <citation type="submission" date="2024-03" db="EMBL/GenBank/DDBJ databases">
        <authorList>
            <consortium name="ELIXIR-Norway"/>
            <consortium name="Elixir Norway"/>
        </authorList>
    </citation>
    <scope>NUCLEOTIDE SEQUENCE</scope>
</reference>
<evidence type="ECO:0000259" key="2">
    <source>
        <dbReference type="Pfam" id="PF12937"/>
    </source>
</evidence>
<evidence type="ECO:0000256" key="1">
    <source>
        <dbReference type="SAM" id="MobiDB-lite"/>
    </source>
</evidence>
<feature type="region of interest" description="Disordered" evidence="1">
    <location>
        <begin position="359"/>
        <end position="378"/>
    </location>
</feature>
<dbReference type="Pfam" id="PF12937">
    <property type="entry name" value="F-box-like"/>
    <property type="match status" value="1"/>
</dbReference>
<accession>A0ABP1BUP1</accession>
<feature type="domain" description="F-box" evidence="2">
    <location>
        <begin position="119"/>
        <end position="153"/>
    </location>
</feature>
<gene>
    <name evidence="3" type="ORF">CSSPJE1EN2_LOCUS21076</name>
</gene>
<proteinExistence type="predicted"/>
<evidence type="ECO:0000313" key="4">
    <source>
        <dbReference type="Proteomes" id="UP001497522"/>
    </source>
</evidence>
<name>A0ABP1BUP1_9BRYO</name>
<dbReference type="InterPro" id="IPR036047">
    <property type="entry name" value="F-box-like_dom_sf"/>
</dbReference>
<dbReference type="InterPro" id="IPR001810">
    <property type="entry name" value="F-box_dom"/>
</dbReference>
<dbReference type="SUPFAM" id="SSF81383">
    <property type="entry name" value="F-box domain"/>
    <property type="match status" value="1"/>
</dbReference>
<evidence type="ECO:0000313" key="3">
    <source>
        <dbReference type="EMBL" id="CAK9879563.1"/>
    </source>
</evidence>
<dbReference type="Proteomes" id="UP001497522">
    <property type="component" value="Chromosome 7"/>
</dbReference>
<dbReference type="EMBL" id="OZ023708">
    <property type="protein sequence ID" value="CAK9879563.1"/>
    <property type="molecule type" value="Genomic_DNA"/>
</dbReference>
<sequence length="415" mass="45032">MAIVVTSMAAASCGQVVVSRACLRNRDPNDLLFAADEVPNSSKRLCVAADRELESPSVVSLYEKSAAAADHGVQAITLQRRPVTSPQQSSVAAAAAAAAEGDHEEWKMNKGWEALELCLLERITRSLSLADLCRLSQVSKHYREMCGRDEVWKFRGEEKELLLMRKAAAAADSGTSCLKPSTNFSTTTASTDERLQATPLIASDQIHFSGDVAILDPFELFALQKAELKQIVKEHKYQDLVLTYRGMQSAVLRTSCAVDGDDSAFEVFRDGKEVGANVTSSAVLAVVPKKLLLQLVHENGSSSSKLLEHGVLVEAVDGLLRRSLDGDFIIRHQEPTRGTKVELPFSGEVDYADVVCSTGGSWTEDTDSEDDEQDLTEEEMAEALREAALLTLKSSCKSATENVTSKLDLSLQSCS</sequence>
<organism evidence="3 4">
    <name type="scientific">Sphagnum jensenii</name>
    <dbReference type="NCBI Taxonomy" id="128206"/>
    <lineage>
        <taxon>Eukaryota</taxon>
        <taxon>Viridiplantae</taxon>
        <taxon>Streptophyta</taxon>
        <taxon>Embryophyta</taxon>
        <taxon>Bryophyta</taxon>
        <taxon>Sphagnophytina</taxon>
        <taxon>Sphagnopsida</taxon>
        <taxon>Sphagnales</taxon>
        <taxon>Sphagnaceae</taxon>
        <taxon>Sphagnum</taxon>
    </lineage>
</organism>
<feature type="compositionally biased region" description="Acidic residues" evidence="1">
    <location>
        <begin position="364"/>
        <end position="378"/>
    </location>
</feature>